<evidence type="ECO:0000256" key="1">
    <source>
        <dbReference type="SAM" id="MobiDB-lite"/>
    </source>
</evidence>
<feature type="region of interest" description="Disordered" evidence="1">
    <location>
        <begin position="172"/>
        <end position="204"/>
    </location>
</feature>
<feature type="chain" id="PRO_5018696439" evidence="2">
    <location>
        <begin position="26"/>
        <end position="204"/>
    </location>
</feature>
<evidence type="ECO:0000313" key="3">
    <source>
        <dbReference type="EMBL" id="RUR83351.1"/>
    </source>
</evidence>
<reference evidence="3 4" key="1">
    <citation type="journal article" date="2019" name="Genome Biol. Evol.">
        <title>Day and night: Metabolic profiles and evolutionary relationships of six axenic non-marine cyanobacteria.</title>
        <authorList>
            <person name="Will S.E."/>
            <person name="Henke P."/>
            <person name="Boedeker C."/>
            <person name="Huang S."/>
            <person name="Brinkmann H."/>
            <person name="Rohde M."/>
            <person name="Jarek M."/>
            <person name="Friedl T."/>
            <person name="Seufert S."/>
            <person name="Schumacher M."/>
            <person name="Overmann J."/>
            <person name="Neumann-Schaal M."/>
            <person name="Petersen J."/>
        </authorList>
    </citation>
    <scope>NUCLEOTIDE SEQUENCE [LARGE SCALE GENOMIC DNA]</scope>
    <source>
        <strain evidence="3 4">PCC 6912</strain>
    </source>
</reference>
<comment type="caution">
    <text evidence="3">The sequence shown here is derived from an EMBL/GenBank/DDBJ whole genome shotgun (WGS) entry which is preliminary data.</text>
</comment>
<name>A0A3S0YF39_CHLFR</name>
<proteinExistence type="predicted"/>
<dbReference type="AlphaFoldDB" id="A0A3S0YF39"/>
<feature type="signal peptide" evidence="2">
    <location>
        <begin position="1"/>
        <end position="25"/>
    </location>
</feature>
<organism evidence="3 4">
    <name type="scientific">Chlorogloeopsis fritschii PCC 6912</name>
    <dbReference type="NCBI Taxonomy" id="211165"/>
    <lineage>
        <taxon>Bacteria</taxon>
        <taxon>Bacillati</taxon>
        <taxon>Cyanobacteriota</taxon>
        <taxon>Cyanophyceae</taxon>
        <taxon>Nostocales</taxon>
        <taxon>Chlorogloeopsidaceae</taxon>
        <taxon>Chlorogloeopsis</taxon>
    </lineage>
</organism>
<dbReference type="RefSeq" id="WP_016874715.1">
    <property type="nucleotide sequence ID" value="NZ_AJLN01000116.1"/>
</dbReference>
<gene>
    <name evidence="3" type="ORF">PCC6912_21840</name>
</gene>
<dbReference type="PROSITE" id="PS51257">
    <property type="entry name" value="PROKAR_LIPOPROTEIN"/>
    <property type="match status" value="1"/>
</dbReference>
<keyword evidence="2" id="KW-0732">Signal</keyword>
<sequence>MISARWLRVFILIFLCLLLFTTACASNPPSRFSQIQKETTRTGAPPAVLKTAEQGSTFNKFFPGSTGTYNVIPAQEKKGFAEYKVNKDGKTVAMLSISDTISVPSAAAKYKNSTETLGNYPIADQGTTATGILVGDRYQVKVLSRDPSFTRDDRVAWLQKFDLRGLAKLEPTVASPNLPASSKIPKYSDSAPKLPPVLSPQPAT</sequence>
<dbReference type="STRING" id="211165.GCA_000317285_04724"/>
<evidence type="ECO:0000313" key="4">
    <source>
        <dbReference type="Proteomes" id="UP000268857"/>
    </source>
</evidence>
<evidence type="ECO:0000256" key="2">
    <source>
        <dbReference type="SAM" id="SignalP"/>
    </source>
</evidence>
<accession>A0A3S0YF39</accession>
<dbReference type="EMBL" id="RSCJ01000007">
    <property type="protein sequence ID" value="RUR83351.1"/>
    <property type="molecule type" value="Genomic_DNA"/>
</dbReference>
<feature type="compositionally biased region" description="Pro residues" evidence="1">
    <location>
        <begin position="193"/>
        <end position="204"/>
    </location>
</feature>
<keyword evidence="4" id="KW-1185">Reference proteome</keyword>
<protein>
    <submittedName>
        <fullName evidence="3">Uncharacterized protein</fullName>
    </submittedName>
</protein>
<dbReference type="Proteomes" id="UP000268857">
    <property type="component" value="Unassembled WGS sequence"/>
</dbReference>
<dbReference type="OrthoDB" id="5517735at2"/>